<dbReference type="GO" id="GO:0004519">
    <property type="term" value="F:endonuclease activity"/>
    <property type="evidence" value="ECO:0007669"/>
    <property type="project" value="UniProtKB-KW"/>
</dbReference>
<protein>
    <submittedName>
        <fullName evidence="3">Uma2 family endonuclease</fullName>
    </submittedName>
</protein>
<proteinExistence type="predicted"/>
<evidence type="ECO:0000313" key="3">
    <source>
        <dbReference type="EMBL" id="RLV50890.1"/>
    </source>
</evidence>
<dbReference type="InterPro" id="IPR008538">
    <property type="entry name" value="Uma2"/>
</dbReference>
<gene>
    <name evidence="3" type="ORF">D9V37_02790</name>
</gene>
<dbReference type="CDD" id="cd06260">
    <property type="entry name" value="DUF820-like"/>
    <property type="match status" value="1"/>
</dbReference>
<keyword evidence="3" id="KW-0540">Nuclease</keyword>
<dbReference type="EMBL" id="RDBE01000001">
    <property type="protein sequence ID" value="RLV50890.1"/>
    <property type="molecule type" value="Genomic_DNA"/>
</dbReference>
<dbReference type="InterPro" id="IPR012296">
    <property type="entry name" value="Nuclease_put_TT1808"/>
</dbReference>
<dbReference type="PANTHER" id="PTHR34107:SF4">
    <property type="entry name" value="SLL1222 PROTEIN"/>
    <property type="match status" value="1"/>
</dbReference>
<feature type="domain" description="Putative restriction endonuclease" evidence="2">
    <location>
        <begin position="19"/>
        <end position="165"/>
    </location>
</feature>
<sequence length="187" mass="20243">MVGVTSLPETRGGPFTAADLEGMPDDGRRYEILDGVLVVSPSPRPLHQRVVRELTLLLHPLTPVGLELFFAPLDVYLGEDTVIEPDLVVARSTDVGDRGVERVPVLAVEVLSPRTRSIDLHVKRARLEHAGCASYWIVDPDEPSITAWDLHGGSYVEAGHAVGAKSCHLTRPFSVTITPAALVAPHH</sequence>
<dbReference type="PANTHER" id="PTHR34107">
    <property type="entry name" value="SLL0198 PROTEIN-RELATED"/>
    <property type="match status" value="1"/>
</dbReference>
<dbReference type="AlphaFoldDB" id="A0A3L8P663"/>
<comment type="caution">
    <text evidence="3">The sequence shown here is derived from an EMBL/GenBank/DDBJ whole genome shotgun (WGS) entry which is preliminary data.</text>
</comment>
<dbReference type="Gene3D" id="3.90.1570.10">
    <property type="entry name" value="tt1808, chain A"/>
    <property type="match status" value="1"/>
</dbReference>
<keyword evidence="3" id="KW-0378">Hydrolase</keyword>
<feature type="region of interest" description="Disordered" evidence="1">
    <location>
        <begin position="1"/>
        <end position="22"/>
    </location>
</feature>
<dbReference type="Proteomes" id="UP000281708">
    <property type="component" value="Unassembled WGS sequence"/>
</dbReference>
<keyword evidence="3" id="KW-0255">Endonuclease</keyword>
<evidence type="ECO:0000256" key="1">
    <source>
        <dbReference type="SAM" id="MobiDB-lite"/>
    </source>
</evidence>
<name>A0A3L8P663_9ACTN</name>
<organism evidence="3 4">
    <name type="scientific">Nocardioides mangrovicus</name>
    <dbReference type="NCBI Taxonomy" id="2478913"/>
    <lineage>
        <taxon>Bacteria</taxon>
        <taxon>Bacillati</taxon>
        <taxon>Actinomycetota</taxon>
        <taxon>Actinomycetes</taxon>
        <taxon>Propionibacteriales</taxon>
        <taxon>Nocardioidaceae</taxon>
        <taxon>Nocardioides</taxon>
    </lineage>
</organism>
<accession>A0A3L8P663</accession>
<evidence type="ECO:0000313" key="4">
    <source>
        <dbReference type="Proteomes" id="UP000281708"/>
    </source>
</evidence>
<reference evidence="3 4" key="1">
    <citation type="submission" date="2018-10" db="EMBL/GenBank/DDBJ databases">
        <title>Marmoricola sp. 4Q3S-7 whole genome shotgun sequence.</title>
        <authorList>
            <person name="Li F."/>
        </authorList>
    </citation>
    <scope>NUCLEOTIDE SEQUENCE [LARGE SCALE GENOMIC DNA]</scope>
    <source>
        <strain evidence="3 4">4Q3S-7</strain>
    </source>
</reference>
<dbReference type="RefSeq" id="WP_121804570.1">
    <property type="nucleotide sequence ID" value="NZ_RDBE01000001.1"/>
</dbReference>
<dbReference type="InterPro" id="IPR011335">
    <property type="entry name" value="Restrct_endonuc-II-like"/>
</dbReference>
<keyword evidence="4" id="KW-1185">Reference proteome</keyword>
<dbReference type="OrthoDB" id="9799703at2"/>
<evidence type="ECO:0000259" key="2">
    <source>
        <dbReference type="Pfam" id="PF05685"/>
    </source>
</evidence>
<dbReference type="SUPFAM" id="SSF52980">
    <property type="entry name" value="Restriction endonuclease-like"/>
    <property type="match status" value="1"/>
</dbReference>
<dbReference type="Pfam" id="PF05685">
    <property type="entry name" value="Uma2"/>
    <property type="match status" value="1"/>
</dbReference>